<gene>
    <name evidence="2" type="ORF">HD599_000723</name>
</gene>
<dbReference type="InterPro" id="IPR016181">
    <property type="entry name" value="Acyl_CoA_acyltransferase"/>
</dbReference>
<organism evidence="2 3">
    <name type="scientific">Conyzicola lurida</name>
    <dbReference type="NCBI Taxonomy" id="1172621"/>
    <lineage>
        <taxon>Bacteria</taxon>
        <taxon>Bacillati</taxon>
        <taxon>Actinomycetota</taxon>
        <taxon>Actinomycetes</taxon>
        <taxon>Micrococcales</taxon>
        <taxon>Microbacteriaceae</taxon>
        <taxon>Conyzicola</taxon>
    </lineage>
</organism>
<keyword evidence="3" id="KW-1185">Reference proteome</keyword>
<reference evidence="2 3" key="1">
    <citation type="submission" date="2020-08" db="EMBL/GenBank/DDBJ databases">
        <title>Sequencing the genomes of 1000 actinobacteria strains.</title>
        <authorList>
            <person name="Klenk H.-P."/>
        </authorList>
    </citation>
    <scope>NUCLEOTIDE SEQUENCE [LARGE SCALE GENOMIC DNA]</scope>
    <source>
        <strain evidence="2 3">DSM 105784</strain>
    </source>
</reference>
<sequence>MTVTFVPADVVGADRGEFTRFMSRDRFPFHMVASPTEEQVALTLDAGRYKSRAPFWVEETEHGRIGVAVLDGLRSATLSFDLRLTTRYRARGLGVPIVRALTTLAFEAYPRATRLEGETREDHTAMRKTFVRSGFVKEAHRRDAWPVDGGPALASVTYAILRRDWETGTTTEIVWDDLAV</sequence>
<accession>A0A841AF73</accession>
<proteinExistence type="predicted"/>
<dbReference type="GO" id="GO:0016747">
    <property type="term" value="F:acyltransferase activity, transferring groups other than amino-acyl groups"/>
    <property type="evidence" value="ECO:0007669"/>
    <property type="project" value="InterPro"/>
</dbReference>
<dbReference type="Gene3D" id="3.40.630.30">
    <property type="match status" value="1"/>
</dbReference>
<evidence type="ECO:0000259" key="1">
    <source>
        <dbReference type="PROSITE" id="PS51186"/>
    </source>
</evidence>
<name>A0A841AF73_9MICO</name>
<dbReference type="Proteomes" id="UP000536685">
    <property type="component" value="Unassembled WGS sequence"/>
</dbReference>
<dbReference type="Pfam" id="PF13302">
    <property type="entry name" value="Acetyltransf_3"/>
    <property type="match status" value="1"/>
</dbReference>
<dbReference type="InterPro" id="IPR000182">
    <property type="entry name" value="GNAT_dom"/>
</dbReference>
<evidence type="ECO:0000313" key="2">
    <source>
        <dbReference type="EMBL" id="MBB5842400.1"/>
    </source>
</evidence>
<evidence type="ECO:0000313" key="3">
    <source>
        <dbReference type="Proteomes" id="UP000536685"/>
    </source>
</evidence>
<dbReference type="PROSITE" id="PS51186">
    <property type="entry name" value="GNAT"/>
    <property type="match status" value="1"/>
</dbReference>
<comment type="caution">
    <text evidence="2">The sequence shown here is derived from an EMBL/GenBank/DDBJ whole genome shotgun (WGS) entry which is preliminary data.</text>
</comment>
<dbReference type="EMBL" id="JACHMJ010000001">
    <property type="protein sequence ID" value="MBB5842400.1"/>
    <property type="molecule type" value="Genomic_DNA"/>
</dbReference>
<keyword evidence="2" id="KW-0808">Transferase</keyword>
<dbReference type="SUPFAM" id="SSF55729">
    <property type="entry name" value="Acyl-CoA N-acyltransferases (Nat)"/>
    <property type="match status" value="1"/>
</dbReference>
<protein>
    <submittedName>
        <fullName evidence="2">RimJ/RimL family protein N-acetyltransferase</fullName>
    </submittedName>
</protein>
<dbReference type="AlphaFoldDB" id="A0A841AF73"/>
<dbReference type="RefSeq" id="WP_184233720.1">
    <property type="nucleotide sequence ID" value="NZ_JACHMJ010000001.1"/>
</dbReference>
<feature type="domain" description="N-acetyltransferase" evidence="1">
    <location>
        <begin position="3"/>
        <end position="163"/>
    </location>
</feature>